<accession>A0A6C0IJX9</accession>
<dbReference type="PANTHER" id="PTHR10566">
    <property type="entry name" value="CHAPERONE-ACTIVITY OF BC1 COMPLEX CABC1 -RELATED"/>
    <property type="match status" value="1"/>
</dbReference>
<dbReference type="InterPro" id="IPR011009">
    <property type="entry name" value="Kinase-like_dom_sf"/>
</dbReference>
<organism evidence="3">
    <name type="scientific">viral metagenome</name>
    <dbReference type="NCBI Taxonomy" id="1070528"/>
    <lineage>
        <taxon>unclassified sequences</taxon>
        <taxon>metagenomes</taxon>
        <taxon>organismal metagenomes</taxon>
    </lineage>
</organism>
<comment type="similarity">
    <text evidence="1">Belongs to the protein kinase superfamily. ADCK protein kinase family.</text>
</comment>
<evidence type="ECO:0000256" key="1">
    <source>
        <dbReference type="ARBA" id="ARBA00009670"/>
    </source>
</evidence>
<evidence type="ECO:0000259" key="2">
    <source>
        <dbReference type="PROSITE" id="PS50011"/>
    </source>
</evidence>
<dbReference type="InterPro" id="IPR004147">
    <property type="entry name" value="ABC1_dom"/>
</dbReference>
<dbReference type="Pfam" id="PF03109">
    <property type="entry name" value="ABC1"/>
    <property type="match status" value="1"/>
</dbReference>
<proteinExistence type="inferred from homology"/>
<dbReference type="Gene3D" id="1.10.510.10">
    <property type="entry name" value="Transferase(Phosphotransferase) domain 1"/>
    <property type="match status" value="1"/>
</dbReference>
<protein>
    <recommendedName>
        <fullName evidence="2">Protein kinase domain-containing protein</fullName>
    </recommendedName>
</protein>
<dbReference type="PANTHER" id="PTHR10566:SF113">
    <property type="entry name" value="PROTEIN ACTIVITY OF BC1 COMPLEX KINASE 7, CHLOROPLASTIC"/>
    <property type="match status" value="1"/>
</dbReference>
<dbReference type="GO" id="GO:0004672">
    <property type="term" value="F:protein kinase activity"/>
    <property type="evidence" value="ECO:0007669"/>
    <property type="project" value="InterPro"/>
</dbReference>
<dbReference type="SUPFAM" id="SSF56112">
    <property type="entry name" value="Protein kinase-like (PK-like)"/>
    <property type="match status" value="1"/>
</dbReference>
<name>A0A6C0IJX9_9ZZZZ</name>
<dbReference type="InterPro" id="IPR000719">
    <property type="entry name" value="Prot_kinase_dom"/>
</dbReference>
<evidence type="ECO:0000313" key="3">
    <source>
        <dbReference type="EMBL" id="QHT92736.1"/>
    </source>
</evidence>
<sequence length="419" mass="48567">MLFTLLKTTIICIKSLFLYKTGLVDYFNTFKTTLTELSQLNVFYTKVIQWVADSHFNDEQMTNFIKNFTNNVHYSSADIDYASLLELYTNAQKNGDTFLLSSMIPLNAGTVSLVFKGELNGKPVVIKMLRVGIKEKLKDAVELFLALCNIIDYIPYLRTLNASKIIGKNIKLLMQQLDFKNEIKNIKIFENAYKKNKNIKVPLVYDYYTEKNNNLIVMEYLDGKTMYELNNAERESYYKTFMKVAMLNYFKYGIIHGDLHSGNIIFMPNNVIGYLDLGIIYVLNTDHQDFLYKFFSNFSAGEYNQLIDDLFDEEIIRTCFIINGNADEIVHTLHIIKTEIHALLKDNKIFVNNTISQTDIFILMNILYKYKLEFNDYISFILLSSISSIGMCARLSNNKMNVLIADAFEKFNASLMFEC</sequence>
<dbReference type="GO" id="GO:0005524">
    <property type="term" value="F:ATP binding"/>
    <property type="evidence" value="ECO:0007669"/>
    <property type="project" value="InterPro"/>
</dbReference>
<feature type="domain" description="Protein kinase" evidence="2">
    <location>
        <begin position="100"/>
        <end position="419"/>
    </location>
</feature>
<dbReference type="AlphaFoldDB" id="A0A6C0IJX9"/>
<reference evidence="3" key="1">
    <citation type="journal article" date="2020" name="Nature">
        <title>Giant virus diversity and host interactions through global metagenomics.</title>
        <authorList>
            <person name="Schulz F."/>
            <person name="Roux S."/>
            <person name="Paez-Espino D."/>
            <person name="Jungbluth S."/>
            <person name="Walsh D.A."/>
            <person name="Denef V.J."/>
            <person name="McMahon K.D."/>
            <person name="Konstantinidis K.T."/>
            <person name="Eloe-Fadrosh E.A."/>
            <person name="Kyrpides N.C."/>
            <person name="Woyke T."/>
        </authorList>
    </citation>
    <scope>NUCLEOTIDE SEQUENCE</scope>
    <source>
        <strain evidence="3">GVMAG-M-3300023184-89</strain>
    </source>
</reference>
<dbReference type="InterPro" id="IPR050154">
    <property type="entry name" value="UbiB_kinase"/>
</dbReference>
<dbReference type="EMBL" id="MN740194">
    <property type="protein sequence ID" value="QHT92736.1"/>
    <property type="molecule type" value="Genomic_DNA"/>
</dbReference>
<dbReference type="PROSITE" id="PS50011">
    <property type="entry name" value="PROTEIN_KINASE_DOM"/>
    <property type="match status" value="1"/>
</dbReference>